<evidence type="ECO:0000313" key="2">
    <source>
        <dbReference type="Proteomes" id="UP000276133"/>
    </source>
</evidence>
<dbReference type="EMBL" id="REGN01010667">
    <property type="protein sequence ID" value="RMZ98607.1"/>
    <property type="molecule type" value="Genomic_DNA"/>
</dbReference>
<name>A0A3M7PIW0_BRAPC</name>
<dbReference type="AlphaFoldDB" id="A0A3M7PIW0"/>
<accession>A0A3M7PIW0</accession>
<dbReference type="Proteomes" id="UP000276133">
    <property type="component" value="Unassembled WGS sequence"/>
</dbReference>
<reference evidence="1 2" key="1">
    <citation type="journal article" date="2018" name="Sci. Rep.">
        <title>Genomic signatures of local adaptation to the degree of environmental predictability in rotifers.</title>
        <authorList>
            <person name="Franch-Gras L."/>
            <person name="Hahn C."/>
            <person name="Garcia-Roger E.M."/>
            <person name="Carmona M.J."/>
            <person name="Serra M."/>
            <person name="Gomez A."/>
        </authorList>
    </citation>
    <scope>NUCLEOTIDE SEQUENCE [LARGE SCALE GENOMIC DNA]</scope>
    <source>
        <strain evidence="1">HYR1</strain>
    </source>
</reference>
<gene>
    <name evidence="1" type="ORF">BpHYR1_012929</name>
</gene>
<keyword evidence="2" id="KW-1185">Reference proteome</keyword>
<comment type="caution">
    <text evidence="1">The sequence shown here is derived from an EMBL/GenBank/DDBJ whole genome shotgun (WGS) entry which is preliminary data.</text>
</comment>
<sequence>MRRITLDQSFFIEIVLQPQIVGLY</sequence>
<proteinExistence type="predicted"/>
<organism evidence="1 2">
    <name type="scientific">Brachionus plicatilis</name>
    <name type="common">Marine rotifer</name>
    <name type="synonym">Brachionus muelleri</name>
    <dbReference type="NCBI Taxonomy" id="10195"/>
    <lineage>
        <taxon>Eukaryota</taxon>
        <taxon>Metazoa</taxon>
        <taxon>Spiralia</taxon>
        <taxon>Gnathifera</taxon>
        <taxon>Rotifera</taxon>
        <taxon>Eurotatoria</taxon>
        <taxon>Monogononta</taxon>
        <taxon>Pseudotrocha</taxon>
        <taxon>Ploima</taxon>
        <taxon>Brachionidae</taxon>
        <taxon>Brachionus</taxon>
    </lineage>
</organism>
<evidence type="ECO:0000313" key="1">
    <source>
        <dbReference type="EMBL" id="RMZ98607.1"/>
    </source>
</evidence>
<protein>
    <submittedName>
        <fullName evidence="1">Uncharacterized protein</fullName>
    </submittedName>
</protein>